<evidence type="ECO:0000313" key="7">
    <source>
        <dbReference type="EMBL" id="KWX13867.1"/>
    </source>
</evidence>
<dbReference type="Pfam" id="PF04874">
    <property type="entry name" value="Mak16"/>
    <property type="match status" value="1"/>
</dbReference>
<dbReference type="GO" id="GO:0000470">
    <property type="term" value="P:maturation of LSU-rRNA"/>
    <property type="evidence" value="ECO:0007669"/>
    <property type="project" value="TreeGrafter"/>
</dbReference>
<dbReference type="FunFam" id="3.30.390.110:FF:000001">
    <property type="entry name" value="Protein MAK16 homolog"/>
    <property type="match status" value="1"/>
</dbReference>
<dbReference type="InterPro" id="IPR029004">
    <property type="entry name" value="Ribosomal_eL28/Mak16"/>
</dbReference>
<name>A0A132NUY0_GIAIN</name>
<dbReference type="InterPro" id="IPR006958">
    <property type="entry name" value="Mak16"/>
</dbReference>
<accession>A0A132NUY0</accession>
<feature type="domain" description="Ribosomal eL28/Mak16" evidence="6">
    <location>
        <begin position="6"/>
        <end position="117"/>
    </location>
</feature>
<evidence type="ECO:0000256" key="4">
    <source>
        <dbReference type="PIRNR" id="PIRNR003352"/>
    </source>
</evidence>
<sequence>MSADGIVWECINRGFCSFKIKTDRTIFCTNKYNITGICERKFCPLANSQYATVLDINGHIVLHMKVIERAHLPSEQWEMVELSQDYKLAVKQLHKNLKYWPVHIRDKCRLRLKKIKEMHIRMHRLEKTIEPRLVHIKKKAERRDMLRQAKALAAAQIEKTIQKELLTQLKEGKYDEIYNFSTLAYKGLVTETAGKKPVKFHENEASEGHSQREREISTEEEYEYEKQERESVRAAA</sequence>
<evidence type="ECO:0000256" key="5">
    <source>
        <dbReference type="SAM" id="MobiDB-lite"/>
    </source>
</evidence>
<feature type="region of interest" description="Disordered" evidence="5">
    <location>
        <begin position="196"/>
        <end position="236"/>
    </location>
</feature>
<comment type="similarity">
    <text evidence="2 4">Belongs to the MAK16 family.</text>
</comment>
<feature type="compositionally biased region" description="Basic and acidic residues" evidence="5">
    <location>
        <begin position="199"/>
        <end position="217"/>
    </location>
</feature>
<dbReference type="GO" id="GO:0000460">
    <property type="term" value="P:maturation of 5.8S rRNA"/>
    <property type="evidence" value="ECO:0007669"/>
    <property type="project" value="TreeGrafter"/>
</dbReference>
<reference evidence="7 8" key="1">
    <citation type="journal article" date="2015" name="Mol. Biochem. Parasitol.">
        <title>Identification of polymorphic genes for use in assemblage B genotyping assays through comparative genomics of multiple assemblage B Giardia duodenalis isolates.</title>
        <authorList>
            <person name="Wielinga C."/>
            <person name="Thompson R.C."/>
            <person name="Monis P."/>
            <person name="Ryan U."/>
        </authorList>
    </citation>
    <scope>NUCLEOTIDE SEQUENCE [LARGE SCALE GENOMIC DNA]</scope>
    <source>
        <strain evidence="7 8">BAH15c1</strain>
    </source>
</reference>
<keyword evidence="3 4" id="KW-0539">Nucleus</keyword>
<dbReference type="PANTHER" id="PTHR23405:SF4">
    <property type="entry name" value="PROTEIN MAK16 HOMOLOG"/>
    <property type="match status" value="1"/>
</dbReference>
<dbReference type="PANTHER" id="PTHR23405">
    <property type="entry name" value="MAINTENANCE OF KILLER 16 MAK16 PROTEIN-RELATED"/>
    <property type="match status" value="1"/>
</dbReference>
<proteinExistence type="inferred from homology"/>
<gene>
    <name evidence="7" type="ORF">QR46_2149</name>
</gene>
<dbReference type="AlphaFoldDB" id="A0A132NUY0"/>
<feature type="compositionally biased region" description="Basic and acidic residues" evidence="5">
    <location>
        <begin position="224"/>
        <end position="236"/>
    </location>
</feature>
<organism evidence="7 8">
    <name type="scientific">Giardia duodenalis assemblage B</name>
    <dbReference type="NCBI Taxonomy" id="1394984"/>
    <lineage>
        <taxon>Eukaryota</taxon>
        <taxon>Metamonada</taxon>
        <taxon>Diplomonadida</taxon>
        <taxon>Hexamitidae</taxon>
        <taxon>Giardiinae</taxon>
        <taxon>Giardia</taxon>
    </lineage>
</organism>
<dbReference type="Gene3D" id="3.30.390.110">
    <property type="match status" value="1"/>
</dbReference>
<dbReference type="PIRSF" id="PIRSF003352">
    <property type="entry name" value="MAK16"/>
    <property type="match status" value="1"/>
</dbReference>
<protein>
    <recommendedName>
        <fullName evidence="4">Protein MAK16 homolog</fullName>
    </recommendedName>
</protein>
<dbReference type="Proteomes" id="UP000070089">
    <property type="component" value="Unassembled WGS sequence"/>
</dbReference>
<dbReference type="VEuPathDB" id="GiardiaDB:QR46_2149"/>
<evidence type="ECO:0000256" key="2">
    <source>
        <dbReference type="ARBA" id="ARBA00005514"/>
    </source>
</evidence>
<dbReference type="OrthoDB" id="10251342at2759"/>
<dbReference type="GO" id="GO:0005730">
    <property type="term" value="C:nucleolus"/>
    <property type="evidence" value="ECO:0007669"/>
    <property type="project" value="UniProtKB-UniRule"/>
</dbReference>
<dbReference type="Pfam" id="PF01778">
    <property type="entry name" value="Ribosomal_L28e"/>
    <property type="match status" value="1"/>
</dbReference>
<comment type="caution">
    <text evidence="7">The sequence shown here is derived from an EMBL/GenBank/DDBJ whole genome shotgun (WGS) entry which is preliminary data.</text>
</comment>
<comment type="subcellular location">
    <subcellularLocation>
        <location evidence="1">Nucleus</location>
    </subcellularLocation>
</comment>
<evidence type="ECO:0000313" key="8">
    <source>
        <dbReference type="Proteomes" id="UP000070089"/>
    </source>
</evidence>
<dbReference type="EMBL" id="JXTI01000053">
    <property type="protein sequence ID" value="KWX13867.1"/>
    <property type="molecule type" value="Genomic_DNA"/>
</dbReference>
<evidence type="ECO:0000256" key="3">
    <source>
        <dbReference type="ARBA" id="ARBA00023242"/>
    </source>
</evidence>
<dbReference type="GO" id="GO:0030687">
    <property type="term" value="C:preribosome, large subunit precursor"/>
    <property type="evidence" value="ECO:0007669"/>
    <property type="project" value="TreeGrafter"/>
</dbReference>
<evidence type="ECO:0000256" key="1">
    <source>
        <dbReference type="ARBA" id="ARBA00004123"/>
    </source>
</evidence>
<evidence type="ECO:0000259" key="6">
    <source>
        <dbReference type="Pfam" id="PF01778"/>
    </source>
</evidence>